<keyword evidence="1" id="KW-1133">Transmembrane helix</keyword>
<reference evidence="2 3" key="1">
    <citation type="submission" date="2021-03" db="EMBL/GenBank/DDBJ databases">
        <title>Genomic Encyclopedia of Type Strains, Phase IV (KMG-IV): sequencing the most valuable type-strain genomes for metagenomic binning, comparative biology and taxonomic classification.</title>
        <authorList>
            <person name="Goeker M."/>
        </authorList>
    </citation>
    <scope>NUCLEOTIDE SEQUENCE [LARGE SCALE GENOMIC DNA]</scope>
    <source>
        <strain evidence="2 3">DSM 28650</strain>
    </source>
</reference>
<evidence type="ECO:0000313" key="3">
    <source>
        <dbReference type="Proteomes" id="UP001519308"/>
    </source>
</evidence>
<proteinExistence type="predicted"/>
<sequence>MVIAILTISSMILINSINYFIYNGVLNSSLGLVYFFIIIIGHLLRKRKLYKFAPIILIIVMTLLFWINRPNFTYKQAIEIIKNEKKTEYVNMGSNIKIFKSPTVYINKAYIINMKKDGQLVKYIFNPINGEYGIFD</sequence>
<keyword evidence="1" id="KW-0812">Transmembrane</keyword>
<evidence type="ECO:0008006" key="4">
    <source>
        <dbReference type="Google" id="ProtNLM"/>
    </source>
</evidence>
<keyword evidence="1" id="KW-0472">Membrane</keyword>
<name>A0ABS4K5T2_9CLOT</name>
<keyword evidence="3" id="KW-1185">Reference proteome</keyword>
<gene>
    <name evidence="2" type="ORF">J2Z44_002969</name>
</gene>
<comment type="caution">
    <text evidence="2">The sequence shown here is derived from an EMBL/GenBank/DDBJ whole genome shotgun (WGS) entry which is preliminary data.</text>
</comment>
<evidence type="ECO:0000313" key="2">
    <source>
        <dbReference type="EMBL" id="MBP2023135.1"/>
    </source>
</evidence>
<feature type="transmembrane region" description="Helical" evidence="1">
    <location>
        <begin position="49"/>
        <end position="67"/>
    </location>
</feature>
<protein>
    <recommendedName>
        <fullName evidence="4">DUF3139 domain-containing protein</fullName>
    </recommendedName>
</protein>
<dbReference type="Proteomes" id="UP001519308">
    <property type="component" value="Unassembled WGS sequence"/>
</dbReference>
<dbReference type="EMBL" id="JAGGLL010000023">
    <property type="protein sequence ID" value="MBP2023135.1"/>
    <property type="molecule type" value="Genomic_DNA"/>
</dbReference>
<feature type="transmembrane region" description="Helical" evidence="1">
    <location>
        <begin position="20"/>
        <end position="44"/>
    </location>
</feature>
<evidence type="ECO:0000256" key="1">
    <source>
        <dbReference type="SAM" id="Phobius"/>
    </source>
</evidence>
<accession>A0ABS4K5T2</accession>
<organism evidence="2 3">
    <name type="scientific">Clostridium punense</name>
    <dbReference type="NCBI Taxonomy" id="1054297"/>
    <lineage>
        <taxon>Bacteria</taxon>
        <taxon>Bacillati</taxon>
        <taxon>Bacillota</taxon>
        <taxon>Clostridia</taxon>
        <taxon>Eubacteriales</taxon>
        <taxon>Clostridiaceae</taxon>
        <taxon>Clostridium</taxon>
    </lineage>
</organism>